<reference evidence="2 3" key="1">
    <citation type="journal article" date="2019" name="Int. J. Syst. Evol. Microbiol.">
        <title>The Global Catalogue of Microorganisms (GCM) 10K type strain sequencing project: providing services to taxonomists for standard genome sequencing and annotation.</title>
        <authorList>
            <consortium name="The Broad Institute Genomics Platform"/>
            <consortium name="The Broad Institute Genome Sequencing Center for Infectious Disease"/>
            <person name="Wu L."/>
            <person name="Ma J."/>
        </authorList>
    </citation>
    <scope>NUCLEOTIDE SEQUENCE [LARGE SCALE GENOMIC DNA]</scope>
    <source>
        <strain evidence="2 3">JCM 13929</strain>
    </source>
</reference>
<name>A0ABN2FA25_9ACTN</name>
<feature type="region of interest" description="Disordered" evidence="1">
    <location>
        <begin position="77"/>
        <end position="115"/>
    </location>
</feature>
<feature type="compositionally biased region" description="Basic and acidic residues" evidence="1">
    <location>
        <begin position="90"/>
        <end position="102"/>
    </location>
</feature>
<accession>A0ABN2FA25</accession>
<dbReference type="Proteomes" id="UP001500064">
    <property type="component" value="Unassembled WGS sequence"/>
</dbReference>
<keyword evidence="3" id="KW-1185">Reference proteome</keyword>
<evidence type="ECO:0000313" key="3">
    <source>
        <dbReference type="Proteomes" id="UP001500064"/>
    </source>
</evidence>
<evidence type="ECO:0000256" key="1">
    <source>
        <dbReference type="SAM" id="MobiDB-lite"/>
    </source>
</evidence>
<proteinExistence type="predicted"/>
<evidence type="ECO:0000313" key="2">
    <source>
        <dbReference type="EMBL" id="GAA1636393.1"/>
    </source>
</evidence>
<comment type="caution">
    <text evidence="2">The sequence shown here is derived from an EMBL/GenBank/DDBJ whole genome shotgun (WGS) entry which is preliminary data.</text>
</comment>
<gene>
    <name evidence="2" type="ORF">GCM10009733_036950</name>
</gene>
<organism evidence="2 3">
    <name type="scientific">Nonomuraea maheshkhaliensis</name>
    <dbReference type="NCBI Taxonomy" id="419590"/>
    <lineage>
        <taxon>Bacteria</taxon>
        <taxon>Bacillati</taxon>
        <taxon>Actinomycetota</taxon>
        <taxon>Actinomycetes</taxon>
        <taxon>Streptosporangiales</taxon>
        <taxon>Streptosporangiaceae</taxon>
        <taxon>Nonomuraea</taxon>
    </lineage>
</organism>
<sequence length="115" mass="12234">MVICTPTVACAGTVNPTSMLMDCFSFVGLVVHSYSTTSWSFIAEAVPCAAGEATQDRITAAKTANWTRTAAPLRRTVHKGDGVNVPSVDTEARPSRPGEPRVGEQVQGVRQHTSM</sequence>
<protein>
    <submittedName>
        <fullName evidence="2">Uncharacterized protein</fullName>
    </submittedName>
</protein>
<dbReference type="EMBL" id="BAAAMU010000023">
    <property type="protein sequence ID" value="GAA1636393.1"/>
    <property type="molecule type" value="Genomic_DNA"/>
</dbReference>